<dbReference type="PRINTS" id="PR00176">
    <property type="entry name" value="NANEUSMPORT"/>
</dbReference>
<feature type="transmembrane region" description="Helical" evidence="6">
    <location>
        <begin position="171"/>
        <end position="190"/>
    </location>
</feature>
<feature type="transmembrane region" description="Helical" evidence="6">
    <location>
        <begin position="266"/>
        <end position="287"/>
    </location>
</feature>
<dbReference type="InterPro" id="IPR037272">
    <property type="entry name" value="SNS_sf"/>
</dbReference>
<evidence type="ECO:0000313" key="7">
    <source>
        <dbReference type="EMBL" id="CUO59758.1"/>
    </source>
</evidence>
<dbReference type="AlphaFoldDB" id="A0A174GF26"/>
<feature type="transmembrane region" description="Helical" evidence="6">
    <location>
        <begin position="140"/>
        <end position="159"/>
    </location>
</feature>
<feature type="transmembrane region" description="Helical" evidence="6">
    <location>
        <begin position="307"/>
        <end position="336"/>
    </location>
</feature>
<proteinExistence type="predicted"/>
<keyword evidence="2" id="KW-0813">Transport</keyword>
<gene>
    <name evidence="7" type="ORF">ERS852406_02349</name>
</gene>
<dbReference type="RefSeq" id="WP_055228129.1">
    <property type="nucleotide sequence ID" value="NZ_CYYV01000011.1"/>
</dbReference>
<evidence type="ECO:0000256" key="4">
    <source>
        <dbReference type="ARBA" id="ARBA00022989"/>
    </source>
</evidence>
<dbReference type="PROSITE" id="PS50267">
    <property type="entry name" value="NA_NEUROTRAN_SYMP_3"/>
    <property type="match status" value="1"/>
</dbReference>
<evidence type="ECO:0000256" key="1">
    <source>
        <dbReference type="ARBA" id="ARBA00004141"/>
    </source>
</evidence>
<protein>
    <submittedName>
        <fullName evidence="7">Na+-dependent transporters of the SNF family</fullName>
    </submittedName>
</protein>
<dbReference type="InterPro" id="IPR047218">
    <property type="entry name" value="YocR/YhdH-like"/>
</dbReference>
<evidence type="ECO:0000256" key="5">
    <source>
        <dbReference type="ARBA" id="ARBA00023136"/>
    </source>
</evidence>
<dbReference type="EMBL" id="CYYV01000011">
    <property type="protein sequence ID" value="CUO59758.1"/>
    <property type="molecule type" value="Genomic_DNA"/>
</dbReference>
<feature type="transmembrane region" description="Helical" evidence="6">
    <location>
        <begin position="357"/>
        <end position="377"/>
    </location>
</feature>
<dbReference type="InterPro" id="IPR000175">
    <property type="entry name" value="Na/ntran_symport"/>
</dbReference>
<dbReference type="Pfam" id="PF00209">
    <property type="entry name" value="SNF"/>
    <property type="match status" value="2"/>
</dbReference>
<evidence type="ECO:0000313" key="8">
    <source>
        <dbReference type="Proteomes" id="UP000095706"/>
    </source>
</evidence>
<organism evidence="7 8">
    <name type="scientific">Fusicatenibacter saccharivorans</name>
    <dbReference type="NCBI Taxonomy" id="1150298"/>
    <lineage>
        <taxon>Bacteria</taxon>
        <taxon>Bacillati</taxon>
        <taxon>Bacillota</taxon>
        <taxon>Clostridia</taxon>
        <taxon>Lachnospirales</taxon>
        <taxon>Lachnospiraceae</taxon>
        <taxon>Fusicatenibacter</taxon>
    </lineage>
</organism>
<sequence>MEKKHTRGSFTGSIGFVLAAAGSAVGLGNIWRFPYLAAKDGGGTFILVYIVLALTFGFTLLTTDIAIGRKTGQSPLVAYGKIHPGWNGLGLLASIVPVVILPYYCSIGGWVLKYLSVFITGHGAAAAEDGYFTGYITGTWQPIVWLGIYLFLTAFVVYRGVNNGIENYSKILMPILLILIIGISIFSLTLTHTDADGVVRTGLQGMKIYLVPNFKGMTLQKFFTVFVDALGQLFFSISVAMGIMVAYGSYVKKETNLMKSINQIEIFDTIVALLAGLMIVPAVFTFMGTEGMSAGPGLMFVSLPKVFQSMGAAGGVIGTIFFLMVSFAAITSSVSVMESIVSCMIDKFHISRKKSTVIVTVYACLVGIIVCLGYNALYFELKLPNGATAQILDVMDFISNNLLMPLVALLSCILIGWVVKPQVIIDEVTLGGYKFGRKRLYIVMVKFIAPVLLAALLLQSFGILNV</sequence>
<reference evidence="7 8" key="1">
    <citation type="submission" date="2015-09" db="EMBL/GenBank/DDBJ databases">
        <authorList>
            <consortium name="Pathogen Informatics"/>
        </authorList>
    </citation>
    <scope>NUCLEOTIDE SEQUENCE [LARGE SCALE GENOMIC DNA]</scope>
    <source>
        <strain evidence="7 8">2789STDY5608849</strain>
    </source>
</reference>
<name>A0A174GF26_9FIRM</name>
<dbReference type="Proteomes" id="UP000095706">
    <property type="component" value="Unassembled WGS sequence"/>
</dbReference>
<keyword evidence="3 6" id="KW-0812">Transmembrane</keyword>
<evidence type="ECO:0000256" key="6">
    <source>
        <dbReference type="SAM" id="Phobius"/>
    </source>
</evidence>
<keyword evidence="5 6" id="KW-0472">Membrane</keyword>
<feature type="transmembrane region" description="Helical" evidence="6">
    <location>
        <begin position="12"/>
        <end position="33"/>
    </location>
</feature>
<evidence type="ECO:0000256" key="3">
    <source>
        <dbReference type="ARBA" id="ARBA00022692"/>
    </source>
</evidence>
<feature type="transmembrane region" description="Helical" evidence="6">
    <location>
        <begin position="440"/>
        <end position="464"/>
    </location>
</feature>
<dbReference type="GO" id="GO:0016020">
    <property type="term" value="C:membrane"/>
    <property type="evidence" value="ECO:0007669"/>
    <property type="project" value="UniProtKB-SubCell"/>
</dbReference>
<evidence type="ECO:0000256" key="2">
    <source>
        <dbReference type="ARBA" id="ARBA00022448"/>
    </source>
</evidence>
<feature type="transmembrane region" description="Helical" evidence="6">
    <location>
        <begin position="222"/>
        <end position="245"/>
    </location>
</feature>
<accession>A0A174GF26</accession>
<dbReference type="PANTHER" id="PTHR42948">
    <property type="entry name" value="TRANSPORTER"/>
    <property type="match status" value="1"/>
</dbReference>
<dbReference type="PANTHER" id="PTHR42948:SF1">
    <property type="entry name" value="TRANSPORTER"/>
    <property type="match status" value="1"/>
</dbReference>
<feature type="transmembrane region" description="Helical" evidence="6">
    <location>
        <begin position="45"/>
        <end position="67"/>
    </location>
</feature>
<dbReference type="CDD" id="cd10336">
    <property type="entry name" value="SLC6sbd_Tyt1-Like"/>
    <property type="match status" value="1"/>
</dbReference>
<feature type="transmembrane region" description="Helical" evidence="6">
    <location>
        <begin position="397"/>
        <end position="419"/>
    </location>
</feature>
<feature type="transmembrane region" description="Helical" evidence="6">
    <location>
        <begin position="88"/>
        <end position="112"/>
    </location>
</feature>
<dbReference type="NCBIfam" id="NF037979">
    <property type="entry name" value="Na_transp"/>
    <property type="match status" value="1"/>
</dbReference>
<dbReference type="SUPFAM" id="SSF161070">
    <property type="entry name" value="SNF-like"/>
    <property type="match status" value="1"/>
</dbReference>
<keyword evidence="4 6" id="KW-1133">Transmembrane helix</keyword>
<comment type="subcellular location">
    <subcellularLocation>
        <location evidence="1">Membrane</location>
        <topology evidence="1">Multi-pass membrane protein</topology>
    </subcellularLocation>
</comment>